<reference evidence="1" key="1">
    <citation type="submission" date="2022-10" db="EMBL/GenBank/DDBJ databases">
        <title>Genome Sequence of Xylaria curta.</title>
        <authorList>
            <person name="Buettner E."/>
        </authorList>
    </citation>
    <scope>NUCLEOTIDE SEQUENCE</scope>
    <source>
        <strain evidence="1">Babe10</strain>
    </source>
</reference>
<accession>A0ACC1PK74</accession>
<sequence length="96" mass="10192">MQIQRALLLSFAAGVTCAPLAPRSVVAVAANGAKRESPVPPLWDGGVDFEAEMIKRESPVPPLWDGGVDFGAEMVRRESPVPSLRDSGIEFGADTE</sequence>
<organism evidence="1 2">
    <name type="scientific">Xylaria curta</name>
    <dbReference type="NCBI Taxonomy" id="42375"/>
    <lineage>
        <taxon>Eukaryota</taxon>
        <taxon>Fungi</taxon>
        <taxon>Dikarya</taxon>
        <taxon>Ascomycota</taxon>
        <taxon>Pezizomycotina</taxon>
        <taxon>Sordariomycetes</taxon>
        <taxon>Xylariomycetidae</taxon>
        <taxon>Xylariales</taxon>
        <taxon>Xylariaceae</taxon>
        <taxon>Xylaria</taxon>
    </lineage>
</organism>
<dbReference type="EMBL" id="JAPDGR010000247">
    <property type="protein sequence ID" value="KAJ2992807.1"/>
    <property type="molecule type" value="Genomic_DNA"/>
</dbReference>
<protein>
    <submittedName>
        <fullName evidence="1">Uncharacterized protein</fullName>
    </submittedName>
</protein>
<evidence type="ECO:0000313" key="2">
    <source>
        <dbReference type="Proteomes" id="UP001143856"/>
    </source>
</evidence>
<evidence type="ECO:0000313" key="1">
    <source>
        <dbReference type="EMBL" id="KAJ2992807.1"/>
    </source>
</evidence>
<dbReference type="Proteomes" id="UP001143856">
    <property type="component" value="Unassembled WGS sequence"/>
</dbReference>
<name>A0ACC1PK74_9PEZI</name>
<gene>
    <name evidence="1" type="ORF">NUW58_g2041</name>
</gene>
<comment type="caution">
    <text evidence="1">The sequence shown here is derived from an EMBL/GenBank/DDBJ whole genome shotgun (WGS) entry which is preliminary data.</text>
</comment>
<proteinExistence type="predicted"/>
<keyword evidence="2" id="KW-1185">Reference proteome</keyword>